<evidence type="ECO:0000256" key="2">
    <source>
        <dbReference type="ARBA" id="ARBA00008814"/>
    </source>
</evidence>
<evidence type="ECO:0000256" key="4">
    <source>
        <dbReference type="ARBA" id="ARBA00022729"/>
    </source>
</evidence>
<accession>A0ABU1NTB2</accession>
<feature type="chain" id="PRO_5045842773" evidence="5">
    <location>
        <begin position="24"/>
        <end position="325"/>
    </location>
</feature>
<dbReference type="PANTHER" id="PTHR30532:SF21">
    <property type="entry name" value="SIDEROPHORE-BINDING LIPOPROTEIN YFIY-RELATED"/>
    <property type="match status" value="1"/>
</dbReference>
<evidence type="ECO:0000313" key="8">
    <source>
        <dbReference type="Proteomes" id="UP001267290"/>
    </source>
</evidence>
<protein>
    <submittedName>
        <fullName evidence="7">Iron complex transport system substrate-binding protein</fullName>
    </submittedName>
</protein>
<feature type="signal peptide" evidence="5">
    <location>
        <begin position="1"/>
        <end position="23"/>
    </location>
</feature>
<dbReference type="Proteomes" id="UP001267290">
    <property type="component" value="Unassembled WGS sequence"/>
</dbReference>
<reference evidence="7 8" key="1">
    <citation type="submission" date="2023-07" db="EMBL/GenBank/DDBJ databases">
        <title>Sorghum-associated microbial communities from plants grown in Nebraska, USA.</title>
        <authorList>
            <person name="Schachtman D."/>
        </authorList>
    </citation>
    <scope>NUCLEOTIDE SEQUENCE [LARGE SCALE GENOMIC DNA]</scope>
    <source>
        <strain evidence="7 8">CC258</strain>
    </source>
</reference>
<feature type="domain" description="Fe/B12 periplasmic-binding" evidence="6">
    <location>
        <begin position="64"/>
        <end position="325"/>
    </location>
</feature>
<dbReference type="PANTHER" id="PTHR30532">
    <property type="entry name" value="IRON III DICITRATE-BINDING PERIPLASMIC PROTEIN"/>
    <property type="match status" value="1"/>
</dbReference>
<sequence>MKTTKRSYILMMLLLSLSIFLLSACSKQEPVESGSATTSTQEKVEPRTIKHFSGETVLTGKPKAVAALNPWITDFMLALGVKPSSAVSAGPDTKDFSWYLKDQLAGTKNLGWQSETSFEAILQASPDLILANDGMGKGYEELSKIAPTIVLKPEETQDGAKDWRKTFMTVANVLQKEDEAKKVIETYDNKVKLAKEKIASTIGNETVMFLRVTDKELRYYGAKNYDILYRDLGLKAPILFPDNKATFAILQFEKLPEINPDHILVLNENNDKYEELKKNPIWSKLKAAQNNHVYPVQYDLWFQGFGPTAYSLIVDETVKLLTTKQ</sequence>
<dbReference type="PROSITE" id="PS50983">
    <property type="entry name" value="FE_B12_PBP"/>
    <property type="match status" value="1"/>
</dbReference>
<dbReference type="RefSeq" id="WP_310225771.1">
    <property type="nucleotide sequence ID" value="NZ_JAVDSB010000002.1"/>
</dbReference>
<keyword evidence="8" id="KW-1185">Reference proteome</keyword>
<comment type="subcellular location">
    <subcellularLocation>
        <location evidence="1">Cell envelope</location>
    </subcellularLocation>
</comment>
<dbReference type="Gene3D" id="3.40.50.1980">
    <property type="entry name" value="Nitrogenase molybdenum iron protein domain"/>
    <property type="match status" value="2"/>
</dbReference>
<dbReference type="InterPro" id="IPR051313">
    <property type="entry name" value="Bact_iron-sidero_bind"/>
</dbReference>
<dbReference type="CDD" id="cd01146">
    <property type="entry name" value="FhuD"/>
    <property type="match status" value="1"/>
</dbReference>
<comment type="caution">
    <text evidence="7">The sequence shown here is derived from an EMBL/GenBank/DDBJ whole genome shotgun (WGS) entry which is preliminary data.</text>
</comment>
<dbReference type="SUPFAM" id="SSF53807">
    <property type="entry name" value="Helical backbone' metal receptor"/>
    <property type="match status" value="1"/>
</dbReference>
<evidence type="ECO:0000256" key="5">
    <source>
        <dbReference type="SAM" id="SignalP"/>
    </source>
</evidence>
<evidence type="ECO:0000259" key="6">
    <source>
        <dbReference type="PROSITE" id="PS50983"/>
    </source>
</evidence>
<dbReference type="InterPro" id="IPR002491">
    <property type="entry name" value="ABC_transptr_periplasmic_BD"/>
</dbReference>
<evidence type="ECO:0000256" key="3">
    <source>
        <dbReference type="ARBA" id="ARBA00022448"/>
    </source>
</evidence>
<keyword evidence="3" id="KW-0813">Transport</keyword>
<organism evidence="7 8">
    <name type="scientific">Paenibacillus qinlingensis</name>
    <dbReference type="NCBI Taxonomy" id="1837343"/>
    <lineage>
        <taxon>Bacteria</taxon>
        <taxon>Bacillati</taxon>
        <taxon>Bacillota</taxon>
        <taxon>Bacilli</taxon>
        <taxon>Bacillales</taxon>
        <taxon>Paenibacillaceae</taxon>
        <taxon>Paenibacillus</taxon>
    </lineage>
</organism>
<dbReference type="PROSITE" id="PS51257">
    <property type="entry name" value="PROKAR_LIPOPROTEIN"/>
    <property type="match status" value="1"/>
</dbReference>
<name>A0ABU1NTB2_9BACL</name>
<evidence type="ECO:0000256" key="1">
    <source>
        <dbReference type="ARBA" id="ARBA00004196"/>
    </source>
</evidence>
<comment type="similarity">
    <text evidence="2">Belongs to the bacterial solute-binding protein 8 family.</text>
</comment>
<gene>
    <name evidence="7" type="ORF">J2736_001909</name>
</gene>
<dbReference type="Pfam" id="PF01497">
    <property type="entry name" value="Peripla_BP_2"/>
    <property type="match status" value="1"/>
</dbReference>
<dbReference type="EMBL" id="JAVDSB010000002">
    <property type="protein sequence ID" value="MDR6550722.1"/>
    <property type="molecule type" value="Genomic_DNA"/>
</dbReference>
<proteinExistence type="inferred from homology"/>
<keyword evidence="4 5" id="KW-0732">Signal</keyword>
<evidence type="ECO:0000313" key="7">
    <source>
        <dbReference type="EMBL" id="MDR6550722.1"/>
    </source>
</evidence>